<feature type="region of interest" description="Disordered" evidence="1">
    <location>
        <begin position="26"/>
        <end position="375"/>
    </location>
</feature>
<dbReference type="STRING" id="1296096.A0A1B9I3M0"/>
<dbReference type="EMBL" id="CP144525">
    <property type="protein sequence ID" value="WWC71696.1"/>
    <property type="molecule type" value="Genomic_DNA"/>
</dbReference>
<dbReference type="GO" id="GO:1903259">
    <property type="term" value="P:exon-exon junction complex disassembly"/>
    <property type="evidence" value="ECO:0007669"/>
    <property type="project" value="InterPro"/>
</dbReference>
<feature type="compositionally biased region" description="Polar residues" evidence="1">
    <location>
        <begin position="301"/>
        <end position="325"/>
    </location>
</feature>
<feature type="compositionally biased region" description="Polar residues" evidence="1">
    <location>
        <begin position="68"/>
        <end position="91"/>
    </location>
</feature>
<dbReference type="GeneID" id="30171813"/>
<dbReference type="Pfam" id="PF09282">
    <property type="entry name" value="Mago-bind"/>
    <property type="match status" value="1"/>
</dbReference>
<dbReference type="GO" id="GO:0005737">
    <property type="term" value="C:cytoplasm"/>
    <property type="evidence" value="ECO:0007669"/>
    <property type="project" value="TreeGrafter"/>
</dbReference>
<protein>
    <recommendedName>
        <fullName evidence="2">WIBG Mago-binding domain-containing protein</fullName>
    </recommendedName>
</protein>
<dbReference type="Proteomes" id="UP000094020">
    <property type="component" value="Chromosome 7"/>
</dbReference>
<keyword evidence="5" id="KW-1185">Reference proteome</keyword>
<dbReference type="GO" id="GO:0003723">
    <property type="term" value="F:RNA binding"/>
    <property type="evidence" value="ECO:0007669"/>
    <property type="project" value="TreeGrafter"/>
</dbReference>
<reference evidence="4" key="2">
    <citation type="submission" date="2013-07" db="EMBL/GenBank/DDBJ databases">
        <authorList>
            <consortium name="The Broad Institute Genome Sequencing Platform"/>
            <person name="Cuomo C."/>
            <person name="Litvintseva A."/>
            <person name="Chen Y."/>
            <person name="Heitman J."/>
            <person name="Sun S."/>
            <person name="Springer D."/>
            <person name="Dromer F."/>
            <person name="Young S.K."/>
            <person name="Zeng Q."/>
            <person name="Gargeya S."/>
            <person name="Fitzgerald M."/>
            <person name="Abouelleil A."/>
            <person name="Alvarado L."/>
            <person name="Berlin A.M."/>
            <person name="Chapman S.B."/>
            <person name="Dewar J."/>
            <person name="Goldberg J."/>
            <person name="Griggs A."/>
            <person name="Gujja S."/>
            <person name="Hansen M."/>
            <person name="Howarth C."/>
            <person name="Imamovic A."/>
            <person name="Larimer J."/>
            <person name="McCowan C."/>
            <person name="Murphy C."/>
            <person name="Pearson M."/>
            <person name="Priest M."/>
            <person name="Roberts A."/>
            <person name="Saif S."/>
            <person name="Shea T."/>
            <person name="Sykes S."/>
            <person name="Wortman J."/>
            <person name="Nusbaum C."/>
            <person name="Birren B."/>
        </authorList>
    </citation>
    <scope>NUCLEOTIDE SEQUENCE</scope>
    <source>
        <strain evidence="4">CBS 10737</strain>
    </source>
</reference>
<reference evidence="3" key="3">
    <citation type="submission" date="2016-07" db="EMBL/GenBank/DDBJ databases">
        <title>Evolution of pathogenesis and genome organization in the Tremellales.</title>
        <authorList>
            <person name="Cuomo C."/>
            <person name="Litvintseva A."/>
            <person name="Heitman J."/>
            <person name="Chen Y."/>
            <person name="Sun S."/>
            <person name="Springer D."/>
            <person name="Dromer F."/>
            <person name="Young S."/>
            <person name="Zeng Q."/>
            <person name="Chapman S."/>
            <person name="Gujja S."/>
            <person name="Saif S."/>
            <person name="Birren B."/>
        </authorList>
    </citation>
    <scope>NUCLEOTIDE SEQUENCE</scope>
    <source>
        <strain evidence="3">CBS 10737</strain>
    </source>
</reference>
<feature type="compositionally biased region" description="Basic and acidic residues" evidence="1">
    <location>
        <begin position="139"/>
        <end position="148"/>
    </location>
</feature>
<feature type="compositionally biased region" description="Polar residues" evidence="1">
    <location>
        <begin position="149"/>
        <end position="161"/>
    </location>
</feature>
<dbReference type="AlphaFoldDB" id="A0A1B9I3M0"/>
<dbReference type="SUPFAM" id="SSF101931">
    <property type="entry name" value="Pym (Within the bgcn gene intron protein, WIBG), N-terminal domain"/>
    <property type="match status" value="1"/>
</dbReference>
<dbReference type="PANTHER" id="PTHR22959:SF0">
    <property type="entry name" value="PARTNER OF Y14 AND MAGO"/>
    <property type="match status" value="1"/>
</dbReference>
<dbReference type="OrthoDB" id="21625at2759"/>
<evidence type="ECO:0000313" key="3">
    <source>
        <dbReference type="EMBL" id="OCF50127.1"/>
    </source>
</evidence>
<accession>A0A1B9I3M0</accession>
<dbReference type="EMBL" id="KI894010">
    <property type="protein sequence ID" value="OCF50127.1"/>
    <property type="molecule type" value="Genomic_DNA"/>
</dbReference>
<organism evidence="3">
    <name type="scientific">Kwoniella pini CBS 10737</name>
    <dbReference type="NCBI Taxonomy" id="1296096"/>
    <lineage>
        <taxon>Eukaryota</taxon>
        <taxon>Fungi</taxon>
        <taxon>Dikarya</taxon>
        <taxon>Basidiomycota</taxon>
        <taxon>Agaricomycotina</taxon>
        <taxon>Tremellomycetes</taxon>
        <taxon>Tremellales</taxon>
        <taxon>Cryptococcaceae</taxon>
        <taxon>Kwoniella</taxon>
    </lineage>
</organism>
<dbReference type="SMART" id="SM01273">
    <property type="entry name" value="Mago-bind"/>
    <property type="match status" value="1"/>
</dbReference>
<sequence>MSLPSLNPEKTASGIIVDPKTLERVIPQSRRKDGTVRKEQKVRPGFTPQEDVGRFRSNRQVQEDVRNSTKPTIPGSNKIGTQTSKTSSENVFANELKEKTKAQIKNEKRREKRREKISMSWDEDDEDDDQNNQDGGLGEDFKNVDKQRQLNNNTTFGSEQSYPPLENNGGPPEKSLIDDLNENNENEKKENSSQENIITATTQIAPPAPSNSKPETALENKMTTNNSEKPSLLNDRKKEIKSHPIQGGRKGPIGLANPPPIEESQSQSKADQIDDWRTVKKPQRQQSNSKSGKGGKSQQQIRSNGNENRQSQSQIKPTSNTTTSQPRERKEHKIRQGGANDISSLASRVRNLVVANTVGNSKDKKEEPKTSAQNA</sequence>
<dbReference type="KEGG" id="kpin:30171813"/>
<dbReference type="GO" id="GO:0035145">
    <property type="term" value="C:exon-exon junction complex"/>
    <property type="evidence" value="ECO:0007669"/>
    <property type="project" value="TreeGrafter"/>
</dbReference>
<gene>
    <name evidence="3" type="ORF">I206_03444</name>
    <name evidence="4" type="ORF">I206_105654</name>
</gene>
<dbReference type="PANTHER" id="PTHR22959">
    <property type="entry name" value="PYM PROTEIN"/>
    <property type="match status" value="1"/>
</dbReference>
<feature type="compositionally biased region" description="Low complexity" evidence="1">
    <location>
        <begin position="284"/>
        <end position="300"/>
    </location>
</feature>
<feature type="domain" description="WIBG Mago-binding" evidence="2">
    <location>
        <begin position="22"/>
        <end position="48"/>
    </location>
</feature>
<evidence type="ECO:0000259" key="2">
    <source>
        <dbReference type="SMART" id="SM01273"/>
    </source>
</evidence>
<evidence type="ECO:0000313" key="5">
    <source>
        <dbReference type="Proteomes" id="UP000094020"/>
    </source>
</evidence>
<reference evidence="3" key="1">
    <citation type="submission" date="2013-07" db="EMBL/GenBank/DDBJ databases">
        <title>The Genome Sequence of Cryptococcus pinus CBS10737.</title>
        <authorList>
            <consortium name="The Broad Institute Genome Sequencing Platform"/>
            <person name="Cuomo C."/>
            <person name="Litvintseva A."/>
            <person name="Chen Y."/>
            <person name="Heitman J."/>
            <person name="Sun S."/>
            <person name="Springer D."/>
            <person name="Dromer F."/>
            <person name="Young S.K."/>
            <person name="Zeng Q."/>
            <person name="Gargeya S."/>
            <person name="Fitzgerald M."/>
            <person name="Abouelleil A."/>
            <person name="Alvarado L."/>
            <person name="Berlin A.M."/>
            <person name="Chapman S.B."/>
            <person name="Dewar J."/>
            <person name="Goldberg J."/>
            <person name="Griggs A."/>
            <person name="Gujja S."/>
            <person name="Hansen M."/>
            <person name="Howarth C."/>
            <person name="Imamovic A."/>
            <person name="Larimer J."/>
            <person name="McCowan C."/>
            <person name="Murphy C."/>
            <person name="Pearson M."/>
            <person name="Priest M."/>
            <person name="Roberts A."/>
            <person name="Saif S."/>
            <person name="Shea T."/>
            <person name="Sykes S."/>
            <person name="Wortman J."/>
            <person name="Nusbaum C."/>
            <person name="Birren B."/>
        </authorList>
    </citation>
    <scope>NUCLEOTIDE SEQUENCE [LARGE SCALE GENOMIC DNA]</scope>
    <source>
        <strain evidence="3">CBS 10737</strain>
    </source>
</reference>
<dbReference type="InterPro" id="IPR039333">
    <property type="entry name" value="PYM1"/>
</dbReference>
<name>A0A1B9I3M0_9TREE</name>
<evidence type="ECO:0000256" key="1">
    <source>
        <dbReference type="SAM" id="MobiDB-lite"/>
    </source>
</evidence>
<dbReference type="RefSeq" id="XP_019011346.1">
    <property type="nucleotide sequence ID" value="XM_019155192.1"/>
</dbReference>
<feature type="compositionally biased region" description="Acidic residues" evidence="1">
    <location>
        <begin position="121"/>
        <end position="131"/>
    </location>
</feature>
<feature type="compositionally biased region" description="Basic and acidic residues" evidence="1">
    <location>
        <begin position="30"/>
        <end position="42"/>
    </location>
</feature>
<dbReference type="InterPro" id="IPR015362">
    <property type="entry name" value="WIBG_mago-bd"/>
</dbReference>
<feature type="compositionally biased region" description="Polar residues" evidence="1">
    <location>
        <begin position="197"/>
        <end position="214"/>
    </location>
</feature>
<reference evidence="4" key="4">
    <citation type="submission" date="2024-02" db="EMBL/GenBank/DDBJ databases">
        <title>Comparative genomics of Cryptococcus and Kwoniella reveals pathogenesis evolution and contrasting modes of karyotype evolution via chromosome fusion or intercentromeric recombination.</title>
        <authorList>
            <person name="Coelho M.A."/>
            <person name="David-Palma M."/>
            <person name="Shea T."/>
            <person name="Bowers K."/>
            <person name="McGinley-Smith S."/>
            <person name="Mohammad A.W."/>
            <person name="Gnirke A."/>
            <person name="Yurkov A.M."/>
            <person name="Nowrousian M."/>
            <person name="Sun S."/>
            <person name="Cuomo C.A."/>
            <person name="Heitman J."/>
        </authorList>
    </citation>
    <scope>NUCLEOTIDE SEQUENCE</scope>
    <source>
        <strain evidence="4">CBS 10737</strain>
    </source>
</reference>
<evidence type="ECO:0000313" key="4">
    <source>
        <dbReference type="EMBL" id="WWC71696.1"/>
    </source>
</evidence>
<proteinExistence type="predicted"/>
<feature type="compositionally biased region" description="Basic and acidic residues" evidence="1">
    <location>
        <begin position="95"/>
        <end position="117"/>
    </location>
</feature>
<dbReference type="InterPro" id="IPR036348">
    <property type="entry name" value="WIBG_N_sf"/>
</dbReference>